<reference evidence="1 2" key="1">
    <citation type="submission" date="2023-02" db="EMBL/GenBank/DDBJ databases">
        <title>Genome sequence of Lentisphaera profundi SAORIC-696.</title>
        <authorList>
            <person name="Kim e."/>
            <person name="Cho J.-C."/>
            <person name="Choi A."/>
            <person name="Kang I."/>
        </authorList>
    </citation>
    <scope>NUCLEOTIDE SEQUENCE [LARGE SCALE GENOMIC DNA]</scope>
    <source>
        <strain evidence="1 2">SAORIC-696</strain>
    </source>
</reference>
<name>A0ABY7VQ21_9BACT</name>
<dbReference type="RefSeq" id="WP_274150350.1">
    <property type="nucleotide sequence ID" value="NZ_CP117811.1"/>
</dbReference>
<evidence type="ECO:0000313" key="1">
    <source>
        <dbReference type="EMBL" id="WDE96275.1"/>
    </source>
</evidence>
<accession>A0ABY7VQ21</accession>
<organism evidence="1 2">
    <name type="scientific">Lentisphaera profundi</name>
    <dbReference type="NCBI Taxonomy" id="1658616"/>
    <lineage>
        <taxon>Bacteria</taxon>
        <taxon>Pseudomonadati</taxon>
        <taxon>Lentisphaerota</taxon>
        <taxon>Lentisphaeria</taxon>
        <taxon>Lentisphaerales</taxon>
        <taxon>Lentisphaeraceae</taxon>
        <taxon>Lentisphaera</taxon>
    </lineage>
</organism>
<dbReference type="Proteomes" id="UP001214250">
    <property type="component" value="Chromosome 1"/>
</dbReference>
<protein>
    <submittedName>
        <fullName evidence="1">Uncharacterized protein</fullName>
    </submittedName>
</protein>
<dbReference type="EMBL" id="CP117811">
    <property type="protein sequence ID" value="WDE96275.1"/>
    <property type="molecule type" value="Genomic_DNA"/>
</dbReference>
<keyword evidence="2" id="KW-1185">Reference proteome</keyword>
<gene>
    <name evidence="1" type="ORF">PQO03_11205</name>
</gene>
<proteinExistence type="predicted"/>
<sequence>MHLKNIIFITLTSLTGYAKIHQLSDVKLQSTESHSLKEEVISAFIYDKDKSAIIKQINKLRKQKLIDALDYYQYINLLENKSDFKKQYYVDEDLKSLKDLSINIENDDEVALLLKDKLNDKYVYEYFIYQAFNHYRPYMDSLILALKTSDNQKKLFIKYNYEKANYVYLKRMISQSDKNEKKLLMDLLINSDLKINNSELIKLIEQRNELEYEIEYSYKLLDLYEKEEHYFSMLAEIDLILSQQKNYKLIEKIISLKATEIKQSDYDLLSKKVEDERLKDLRYLIIKTVYEHDKEFDEILPEEENDPEFIGDFIYYKTINLILVNEFRKAYLLINADEELFIANKELDLLKDKLKILLDVSVDEDESPYKSLSTRLNQQSLLIDENLVKTPLLKDLSIENLALSDFYECYDRINKNETLAYIECFIIYREIFAKLSEPQQILLKEKMEALGFE</sequence>
<evidence type="ECO:0000313" key="2">
    <source>
        <dbReference type="Proteomes" id="UP001214250"/>
    </source>
</evidence>